<evidence type="ECO:0000313" key="3">
    <source>
        <dbReference type="Proteomes" id="UP000594688"/>
    </source>
</evidence>
<dbReference type="KEGG" id="nli:G3M70_02245"/>
<gene>
    <name evidence="2" type="ORF">G3M70_02245</name>
</gene>
<dbReference type="GO" id="GO:0120147">
    <property type="term" value="F:formylglycine-generating oxidase activity"/>
    <property type="evidence" value="ECO:0007669"/>
    <property type="project" value="TreeGrafter"/>
</dbReference>
<sequence>MIPRKWVVGFALIFLTACGGESVEQIQVSVPEGVTVPQDMVYIPAGKFIMGSPKDPRTLLGKKVDQPAFLIDRFEVTREDFKKWDKDYPPFAGKGNYPAQEITWSQADQYCRAQAKRLPTEIEWEKTARGTDGRKWPWGLYQDHPNNGFSGFLPEEVDERPEWISPYGVYGMGHNVWEWTASDWDYPGMPEAERNQFKVIRGGLYQSHLKIDYSPTYARNFMAPDARYNFLGFRCAKDVGKKY</sequence>
<evidence type="ECO:0000313" key="2">
    <source>
        <dbReference type="EMBL" id="QPJ60771.1"/>
    </source>
</evidence>
<dbReference type="PANTHER" id="PTHR23150">
    <property type="entry name" value="SULFATASE MODIFYING FACTOR 1, 2"/>
    <property type="match status" value="1"/>
</dbReference>
<name>A0A7T0BTZ3_9BACT</name>
<dbReference type="PANTHER" id="PTHR23150:SF19">
    <property type="entry name" value="FORMYLGLYCINE-GENERATING ENZYME"/>
    <property type="match status" value="1"/>
</dbReference>
<proteinExistence type="predicted"/>
<organism evidence="2 3">
    <name type="scientific">Candidatus Nitronauta litoralis</name>
    <dbReference type="NCBI Taxonomy" id="2705533"/>
    <lineage>
        <taxon>Bacteria</taxon>
        <taxon>Pseudomonadati</taxon>
        <taxon>Nitrospinota/Tectimicrobiota group</taxon>
        <taxon>Nitrospinota</taxon>
        <taxon>Nitrospinia</taxon>
        <taxon>Nitrospinales</taxon>
        <taxon>Nitrospinaceae</taxon>
        <taxon>Candidatus Nitronauta</taxon>
    </lineage>
</organism>
<dbReference type="Gene3D" id="3.90.1580.10">
    <property type="entry name" value="paralog of FGE (formylglycine-generating enzyme)"/>
    <property type="match status" value="1"/>
</dbReference>
<protein>
    <submittedName>
        <fullName evidence="2">Formylglycine-generating enzyme family protein</fullName>
    </submittedName>
</protein>
<dbReference type="InterPro" id="IPR042095">
    <property type="entry name" value="SUMF_sf"/>
</dbReference>
<dbReference type="EMBL" id="CP048685">
    <property type="protein sequence ID" value="QPJ60771.1"/>
    <property type="molecule type" value="Genomic_DNA"/>
</dbReference>
<dbReference type="PROSITE" id="PS51257">
    <property type="entry name" value="PROKAR_LIPOPROTEIN"/>
    <property type="match status" value="1"/>
</dbReference>
<evidence type="ECO:0000259" key="1">
    <source>
        <dbReference type="Pfam" id="PF03781"/>
    </source>
</evidence>
<dbReference type="SUPFAM" id="SSF56436">
    <property type="entry name" value="C-type lectin-like"/>
    <property type="match status" value="1"/>
</dbReference>
<dbReference type="InterPro" id="IPR051043">
    <property type="entry name" value="Sulfatase_Mod_Factor_Kinase"/>
</dbReference>
<dbReference type="Proteomes" id="UP000594688">
    <property type="component" value="Chromosome"/>
</dbReference>
<reference evidence="2 3" key="1">
    <citation type="submission" date="2020-02" db="EMBL/GenBank/DDBJ databases">
        <title>Genomic and physiological characterization of two novel Nitrospinaceae genera.</title>
        <authorList>
            <person name="Mueller A.J."/>
            <person name="Jung M.-Y."/>
            <person name="Strachan C.R."/>
            <person name="Herbold C.W."/>
            <person name="Kirkegaard R.H."/>
            <person name="Daims H."/>
        </authorList>
    </citation>
    <scope>NUCLEOTIDE SEQUENCE [LARGE SCALE GENOMIC DNA]</scope>
    <source>
        <strain evidence="2">EB</strain>
    </source>
</reference>
<feature type="domain" description="Sulfatase-modifying factor enzyme-like" evidence="1">
    <location>
        <begin position="38"/>
        <end position="237"/>
    </location>
</feature>
<dbReference type="InterPro" id="IPR016187">
    <property type="entry name" value="CTDL_fold"/>
</dbReference>
<dbReference type="InterPro" id="IPR005532">
    <property type="entry name" value="SUMF_dom"/>
</dbReference>
<dbReference type="AlphaFoldDB" id="A0A7T0BTZ3"/>
<dbReference type="Pfam" id="PF03781">
    <property type="entry name" value="FGE-sulfatase"/>
    <property type="match status" value="1"/>
</dbReference>
<accession>A0A7T0BTZ3</accession>